<feature type="region of interest" description="Disordered" evidence="1">
    <location>
        <begin position="1"/>
        <end position="42"/>
    </location>
</feature>
<reference evidence="2" key="1">
    <citation type="submission" date="2023-01" db="EMBL/GenBank/DDBJ databases">
        <title>Human gut microbiome strain richness.</title>
        <authorList>
            <person name="Chen-Liaw A."/>
        </authorList>
    </citation>
    <scope>NUCLEOTIDE SEQUENCE</scope>
    <source>
        <strain evidence="2">1001275st1_F4_1001275B_160808</strain>
    </source>
</reference>
<proteinExistence type="predicted"/>
<dbReference type="Proteomes" id="UP001211015">
    <property type="component" value="Unassembled WGS sequence"/>
</dbReference>
<evidence type="ECO:0000313" key="2">
    <source>
        <dbReference type="EMBL" id="MDB8745772.1"/>
    </source>
</evidence>
<feature type="compositionally biased region" description="Polar residues" evidence="1">
    <location>
        <begin position="8"/>
        <end position="21"/>
    </location>
</feature>
<dbReference type="RefSeq" id="WP_272111977.1">
    <property type="nucleotide sequence ID" value="NZ_CAKWGI010000003.1"/>
</dbReference>
<name>A0AAW6EBA3_9FIRM</name>
<protein>
    <submittedName>
        <fullName evidence="2">Uncharacterized protein</fullName>
    </submittedName>
</protein>
<comment type="caution">
    <text evidence="2">The sequence shown here is derived from an EMBL/GenBank/DDBJ whole genome shotgun (WGS) entry which is preliminary data.</text>
</comment>
<sequence length="42" mass="4983">MPEMALQGTVNENNQHFSWHNNGEKRKGEHKKWIYQSETQLG</sequence>
<accession>A0AAW6EBA3</accession>
<gene>
    <name evidence="2" type="ORF">PNU62_12145</name>
</gene>
<evidence type="ECO:0000256" key="1">
    <source>
        <dbReference type="SAM" id="MobiDB-lite"/>
    </source>
</evidence>
<dbReference type="AlphaFoldDB" id="A0AAW6EBA3"/>
<evidence type="ECO:0000313" key="3">
    <source>
        <dbReference type="Proteomes" id="UP001211015"/>
    </source>
</evidence>
<dbReference type="EMBL" id="JAQMLV010000019">
    <property type="protein sequence ID" value="MDB8745772.1"/>
    <property type="molecule type" value="Genomic_DNA"/>
</dbReference>
<organism evidence="2 3">
    <name type="scientific">Ruminococcus bicirculans</name>
    <name type="common">ex Wegman et al. 2014</name>
    <dbReference type="NCBI Taxonomy" id="1160721"/>
    <lineage>
        <taxon>Bacteria</taxon>
        <taxon>Bacillati</taxon>
        <taxon>Bacillota</taxon>
        <taxon>Clostridia</taxon>
        <taxon>Eubacteriales</taxon>
        <taxon>Oscillospiraceae</taxon>
        <taxon>Ruminococcus</taxon>
    </lineage>
</organism>